<protein>
    <recommendedName>
        <fullName evidence="1">AbiTii domain-containing protein</fullName>
    </recommendedName>
</protein>
<sequence>MASVVLELQAELIKSDSRLSDLLRKGLLISKKLHLKDFETWILNELEGYNVSTPLPEYRILYGKLYTFNALVGKRIMSISDKSFEELLSKRPMHYPMPELEKMIEDSTNQNTLEFVFSGEFQSKLQNLWGREYRFSLHLEQYQLEGIVGAVKTALLKWVLQLESDGILGDGIVFSDKEKESAALRHHTVNNFYAPVQNSQIQQHTQGSTQSLTVEQVDFGKIKETVQDILTKLDTIDVVDNQREDLGVELQTMISQLKSSNPKIGVLKECWASARNILEGTTGSLIASGLAAKIQFLSELLK</sequence>
<dbReference type="STRING" id="1123291.SAMN04490355_104225"/>
<dbReference type="EMBL" id="FOTS01000042">
    <property type="protein sequence ID" value="SFM11687.1"/>
    <property type="molecule type" value="Genomic_DNA"/>
</dbReference>
<proteinExistence type="predicted"/>
<organism evidence="2 3">
    <name type="scientific">Pelosinus propionicus DSM 13327</name>
    <dbReference type="NCBI Taxonomy" id="1123291"/>
    <lineage>
        <taxon>Bacteria</taxon>
        <taxon>Bacillati</taxon>
        <taxon>Bacillota</taxon>
        <taxon>Negativicutes</taxon>
        <taxon>Selenomonadales</taxon>
        <taxon>Sporomusaceae</taxon>
        <taxon>Pelosinus</taxon>
    </lineage>
</organism>
<reference evidence="3" key="1">
    <citation type="submission" date="2016-10" db="EMBL/GenBank/DDBJ databases">
        <authorList>
            <person name="Varghese N."/>
            <person name="Submissions S."/>
        </authorList>
    </citation>
    <scope>NUCLEOTIDE SEQUENCE [LARGE SCALE GENOMIC DNA]</scope>
    <source>
        <strain evidence="3">DSM 13327</strain>
    </source>
</reference>
<dbReference type="RefSeq" id="WP_090941162.1">
    <property type="nucleotide sequence ID" value="NZ_FOTS01000042.1"/>
</dbReference>
<dbReference type="InterPro" id="IPR041304">
    <property type="entry name" value="AbiTii"/>
</dbReference>
<gene>
    <name evidence="2" type="ORF">SAMN04490355_104225</name>
</gene>
<accession>A0A1I4N8R5</accession>
<evidence type="ECO:0000313" key="2">
    <source>
        <dbReference type="EMBL" id="SFM11687.1"/>
    </source>
</evidence>
<feature type="domain" description="AbiTii" evidence="1">
    <location>
        <begin position="4"/>
        <end position="185"/>
    </location>
</feature>
<name>A0A1I4N8R5_9FIRM</name>
<dbReference type="OrthoDB" id="6360084at2"/>
<dbReference type="AlphaFoldDB" id="A0A1I4N8R5"/>
<evidence type="ECO:0000259" key="1">
    <source>
        <dbReference type="Pfam" id="PF18864"/>
    </source>
</evidence>
<keyword evidence="3" id="KW-1185">Reference proteome</keyword>
<dbReference type="Proteomes" id="UP000199520">
    <property type="component" value="Unassembled WGS sequence"/>
</dbReference>
<evidence type="ECO:0000313" key="3">
    <source>
        <dbReference type="Proteomes" id="UP000199520"/>
    </source>
</evidence>
<dbReference type="Pfam" id="PF18864">
    <property type="entry name" value="AbiTii"/>
    <property type="match status" value="1"/>
</dbReference>